<feature type="domain" description="HTH cro/C1-type" evidence="1">
    <location>
        <begin position="34"/>
        <end position="81"/>
    </location>
</feature>
<dbReference type="PROSITE" id="PS50943">
    <property type="entry name" value="HTH_CROC1"/>
    <property type="match status" value="1"/>
</dbReference>
<gene>
    <name evidence="2" type="ORF">SSPO_022750</name>
</gene>
<sequence length="119" mass="13379">MHRSELADFLRRCRARLGPAEVGLTSGPRRRTPGLRREEVAQLAGMSPDYYTRLEQARGPRPSRQILTALARALRLTDDERDYLFHLVGRSRRATAAPRSMCGPVCSGCWTGCSTPRPR</sequence>
<reference evidence="2 3" key="1">
    <citation type="journal article" date="2020" name="Int. J. Syst. Evol. Microbiol.">
        <title>Reclassification of Streptomyces castelarensis and Streptomyces sporoclivatus as later heterotypic synonyms of Streptomyces antimycoticus.</title>
        <authorList>
            <person name="Komaki H."/>
            <person name="Tamura T."/>
        </authorList>
    </citation>
    <scope>NUCLEOTIDE SEQUENCE [LARGE SCALE GENOMIC DNA]</scope>
    <source>
        <strain evidence="2 3">NBRC 100767</strain>
    </source>
</reference>
<dbReference type="Pfam" id="PF13560">
    <property type="entry name" value="HTH_31"/>
    <property type="match status" value="1"/>
</dbReference>
<dbReference type="PANTHER" id="PTHR35010">
    <property type="entry name" value="BLL4672 PROTEIN-RELATED"/>
    <property type="match status" value="1"/>
</dbReference>
<dbReference type="Gene3D" id="1.10.260.40">
    <property type="entry name" value="lambda repressor-like DNA-binding domains"/>
    <property type="match status" value="1"/>
</dbReference>
<dbReference type="AlphaFoldDB" id="A0A499V051"/>
<name>A0A499V051_9ACTN</name>
<dbReference type="SMART" id="SM00530">
    <property type="entry name" value="HTH_XRE"/>
    <property type="match status" value="1"/>
</dbReference>
<organism evidence="2 3">
    <name type="scientific">Streptomyces antimycoticus</name>
    <dbReference type="NCBI Taxonomy" id="68175"/>
    <lineage>
        <taxon>Bacteria</taxon>
        <taxon>Bacillati</taxon>
        <taxon>Actinomycetota</taxon>
        <taxon>Actinomycetes</taxon>
        <taxon>Kitasatosporales</taxon>
        <taxon>Streptomycetaceae</taxon>
        <taxon>Streptomyces</taxon>
        <taxon>Streptomyces violaceusniger group</taxon>
    </lineage>
</organism>
<accession>A0A499V051</accession>
<dbReference type="InterPro" id="IPR001387">
    <property type="entry name" value="Cro/C1-type_HTH"/>
</dbReference>
<dbReference type="PANTHER" id="PTHR35010:SF2">
    <property type="entry name" value="BLL4672 PROTEIN"/>
    <property type="match status" value="1"/>
</dbReference>
<evidence type="ECO:0000313" key="2">
    <source>
        <dbReference type="EMBL" id="BBJ39557.1"/>
    </source>
</evidence>
<dbReference type="CDD" id="cd00093">
    <property type="entry name" value="HTH_XRE"/>
    <property type="match status" value="1"/>
</dbReference>
<protein>
    <recommendedName>
        <fullName evidence="1">HTH cro/C1-type domain-containing protein</fullName>
    </recommendedName>
</protein>
<dbReference type="EMBL" id="AP019620">
    <property type="protein sequence ID" value="BBJ39557.1"/>
    <property type="molecule type" value="Genomic_DNA"/>
</dbReference>
<dbReference type="InterPro" id="IPR010982">
    <property type="entry name" value="Lambda_DNA-bd_dom_sf"/>
</dbReference>
<dbReference type="GO" id="GO:0003677">
    <property type="term" value="F:DNA binding"/>
    <property type="evidence" value="ECO:0007669"/>
    <property type="project" value="InterPro"/>
</dbReference>
<dbReference type="Proteomes" id="UP000463951">
    <property type="component" value="Chromosome"/>
</dbReference>
<proteinExistence type="predicted"/>
<evidence type="ECO:0000259" key="1">
    <source>
        <dbReference type="PROSITE" id="PS50943"/>
    </source>
</evidence>
<evidence type="ECO:0000313" key="3">
    <source>
        <dbReference type="Proteomes" id="UP000463951"/>
    </source>
</evidence>
<dbReference type="SUPFAM" id="SSF47413">
    <property type="entry name" value="lambda repressor-like DNA-binding domains"/>
    <property type="match status" value="1"/>
</dbReference>